<evidence type="ECO:0000313" key="3">
    <source>
        <dbReference type="Proteomes" id="UP000315673"/>
    </source>
</evidence>
<keyword evidence="1" id="KW-0472">Membrane</keyword>
<keyword evidence="1" id="KW-0812">Transmembrane</keyword>
<keyword evidence="3" id="KW-1185">Reference proteome</keyword>
<proteinExistence type="predicted"/>
<feature type="transmembrane region" description="Helical" evidence="1">
    <location>
        <begin position="176"/>
        <end position="197"/>
    </location>
</feature>
<dbReference type="KEGG" id="spai:FPZ24_14575"/>
<feature type="transmembrane region" description="Helical" evidence="1">
    <location>
        <begin position="204"/>
        <end position="223"/>
    </location>
</feature>
<gene>
    <name evidence="2" type="ORF">FPZ24_14575</name>
</gene>
<sequence>MPRSLMRRYYFPVASLSLVALTLIAFSDNLFTDVDQPSNRDPKFIVHGLLCGAWMIVLFVQTTLIAAGNVRLHRTVGIAAIAIAVGVTLSTIWVFVAVWDGWATMSPEVKGNRLLLPSYSVAVALGYLQRRRPDRHKRFVYAGTLFMLEPVLARVYDPLVVPLLRGMSTAQVDALFLPWMFAVWLAFFASWLAYDWLTIRRFHAITIGALLWFGLMWAIAFGTPGPAWNTSAPPPTKMTADSQVVKPFRAT</sequence>
<accession>A0A5B8LM73</accession>
<keyword evidence="1" id="KW-1133">Transmembrane helix</keyword>
<dbReference type="Proteomes" id="UP000315673">
    <property type="component" value="Chromosome"/>
</dbReference>
<dbReference type="RefSeq" id="WP_146573172.1">
    <property type="nucleotide sequence ID" value="NZ_CP042306.1"/>
</dbReference>
<reference evidence="2 3" key="1">
    <citation type="submission" date="2019-07" db="EMBL/GenBank/DDBJ databases">
        <title>Full genome sequence of Sphingomonas sp. 4R-6-7(HKS19).</title>
        <authorList>
            <person name="Im W.-T."/>
        </authorList>
    </citation>
    <scope>NUCLEOTIDE SEQUENCE [LARGE SCALE GENOMIC DNA]</scope>
    <source>
        <strain evidence="2 3">HKS19</strain>
    </source>
</reference>
<dbReference type="OrthoDB" id="648493at2"/>
<feature type="transmembrane region" description="Helical" evidence="1">
    <location>
        <begin position="78"/>
        <end position="99"/>
    </location>
</feature>
<name>A0A5B8LM73_9SPHN</name>
<evidence type="ECO:0000313" key="2">
    <source>
        <dbReference type="EMBL" id="QDZ08542.1"/>
    </source>
</evidence>
<protein>
    <submittedName>
        <fullName evidence="2">Uncharacterized protein</fullName>
    </submittedName>
</protein>
<organism evidence="2 3">
    <name type="scientific">Sphingomonas panacisoli</name>
    <dbReference type="NCBI Taxonomy" id="1813879"/>
    <lineage>
        <taxon>Bacteria</taxon>
        <taxon>Pseudomonadati</taxon>
        <taxon>Pseudomonadota</taxon>
        <taxon>Alphaproteobacteria</taxon>
        <taxon>Sphingomonadales</taxon>
        <taxon>Sphingomonadaceae</taxon>
        <taxon>Sphingomonas</taxon>
    </lineage>
</organism>
<evidence type="ECO:0000256" key="1">
    <source>
        <dbReference type="SAM" id="Phobius"/>
    </source>
</evidence>
<feature type="transmembrane region" description="Helical" evidence="1">
    <location>
        <begin position="43"/>
        <end position="66"/>
    </location>
</feature>
<dbReference type="AlphaFoldDB" id="A0A5B8LM73"/>
<dbReference type="EMBL" id="CP042306">
    <property type="protein sequence ID" value="QDZ08542.1"/>
    <property type="molecule type" value="Genomic_DNA"/>
</dbReference>